<organism evidence="3 4">
    <name type="scientific">Deinobacterium chartae</name>
    <dbReference type="NCBI Taxonomy" id="521158"/>
    <lineage>
        <taxon>Bacteria</taxon>
        <taxon>Thermotogati</taxon>
        <taxon>Deinococcota</taxon>
        <taxon>Deinococci</taxon>
        <taxon>Deinococcales</taxon>
        <taxon>Deinococcaceae</taxon>
        <taxon>Deinobacterium</taxon>
    </lineage>
</organism>
<dbReference type="InterPro" id="IPR050789">
    <property type="entry name" value="Diverse_Enzym_Activities"/>
</dbReference>
<comment type="caution">
    <text evidence="3">The sequence shown here is derived from an EMBL/GenBank/DDBJ whole genome shotgun (WGS) entry which is preliminary data.</text>
</comment>
<feature type="domain" description="Beta-lactamase-related" evidence="2">
    <location>
        <begin position="20"/>
        <end position="323"/>
    </location>
</feature>
<evidence type="ECO:0000256" key="1">
    <source>
        <dbReference type="ARBA" id="ARBA00022801"/>
    </source>
</evidence>
<gene>
    <name evidence="3" type="ORF">HNR42_003281</name>
</gene>
<sequence>MSPEPRFDPARLDTAFALLEASSIGAVAAAVVTANGAVRQLSRGVAHLETGEPLSAQHAFDLASLTKVLVTLPEVLSLIEDGRLSINDRLGLHLPDAGWMQEGAGLGSVTVGQLLTHSAGLPAWMPLYTHPAPRADLIARVLQVSLEAAPGTAVKYSDLGFILLGEVVERLRGTGLEALARRRGWVHFRPQGPAVATERCPWRGRILQGEVHDENASALGGVSGHAGAFGTLEDVVRAAQAWLTDAVSPAMRALMTRPWVSEASGAPRGLGWMLGHPTCSGGELSSPQAFGHTGFTGTSLWVEPTRGYATVLLTNRVHPTRHGGDEIIHLRRRFANAIHAAYRGPA</sequence>
<dbReference type="PANTHER" id="PTHR43283">
    <property type="entry name" value="BETA-LACTAMASE-RELATED"/>
    <property type="match status" value="1"/>
</dbReference>
<dbReference type="EMBL" id="JACHHG010000015">
    <property type="protein sequence ID" value="MBB6099823.1"/>
    <property type="molecule type" value="Genomic_DNA"/>
</dbReference>
<dbReference type="InterPro" id="IPR001466">
    <property type="entry name" value="Beta-lactam-related"/>
</dbReference>
<protein>
    <submittedName>
        <fullName evidence="3">CubicO group peptidase (Beta-lactamase class C family)</fullName>
    </submittedName>
</protein>
<accession>A0A841I3E3</accession>
<name>A0A841I3E3_9DEIO</name>
<dbReference type="Proteomes" id="UP000569951">
    <property type="component" value="Unassembled WGS sequence"/>
</dbReference>
<dbReference type="InterPro" id="IPR012338">
    <property type="entry name" value="Beta-lactam/transpept-like"/>
</dbReference>
<dbReference type="AlphaFoldDB" id="A0A841I3E3"/>
<dbReference type="PANTHER" id="PTHR43283:SF11">
    <property type="entry name" value="BETA-LACTAMASE-RELATED DOMAIN-CONTAINING PROTEIN"/>
    <property type="match status" value="1"/>
</dbReference>
<evidence type="ECO:0000313" key="3">
    <source>
        <dbReference type="EMBL" id="MBB6099823.1"/>
    </source>
</evidence>
<evidence type="ECO:0000313" key="4">
    <source>
        <dbReference type="Proteomes" id="UP000569951"/>
    </source>
</evidence>
<dbReference type="GO" id="GO:0016787">
    <property type="term" value="F:hydrolase activity"/>
    <property type="evidence" value="ECO:0007669"/>
    <property type="project" value="UniProtKB-KW"/>
</dbReference>
<evidence type="ECO:0000259" key="2">
    <source>
        <dbReference type="Pfam" id="PF00144"/>
    </source>
</evidence>
<reference evidence="3 4" key="1">
    <citation type="submission" date="2020-08" db="EMBL/GenBank/DDBJ databases">
        <title>Genomic Encyclopedia of Type Strains, Phase IV (KMG-IV): sequencing the most valuable type-strain genomes for metagenomic binning, comparative biology and taxonomic classification.</title>
        <authorList>
            <person name="Goeker M."/>
        </authorList>
    </citation>
    <scope>NUCLEOTIDE SEQUENCE [LARGE SCALE GENOMIC DNA]</scope>
    <source>
        <strain evidence="3 4">DSM 21458</strain>
    </source>
</reference>
<proteinExistence type="predicted"/>
<dbReference type="SUPFAM" id="SSF56601">
    <property type="entry name" value="beta-lactamase/transpeptidase-like"/>
    <property type="match status" value="1"/>
</dbReference>
<dbReference type="Pfam" id="PF00144">
    <property type="entry name" value="Beta-lactamase"/>
    <property type="match status" value="1"/>
</dbReference>
<keyword evidence="4" id="KW-1185">Reference proteome</keyword>
<keyword evidence="1" id="KW-0378">Hydrolase</keyword>
<dbReference type="RefSeq" id="WP_183988557.1">
    <property type="nucleotide sequence ID" value="NZ_JACHHG010000015.1"/>
</dbReference>
<dbReference type="Gene3D" id="3.40.710.10">
    <property type="entry name" value="DD-peptidase/beta-lactamase superfamily"/>
    <property type="match status" value="1"/>
</dbReference>